<feature type="binding site" evidence="1">
    <location>
        <position position="208"/>
    </location>
    <ligand>
        <name>Mg(2+)</name>
        <dbReference type="ChEBI" id="CHEBI:18420"/>
        <label>1</label>
    </ligand>
</feature>
<reference evidence="2" key="1">
    <citation type="journal article" date="2020" name="mSystems">
        <title>Genome- and Community-Level Interaction Insights into Carbon Utilization and Element Cycling Functions of Hydrothermarchaeota in Hydrothermal Sediment.</title>
        <authorList>
            <person name="Zhou Z."/>
            <person name="Liu Y."/>
            <person name="Xu W."/>
            <person name="Pan J."/>
            <person name="Luo Z.H."/>
            <person name="Li M."/>
        </authorList>
    </citation>
    <scope>NUCLEOTIDE SEQUENCE [LARGE SCALE GENOMIC DNA]</scope>
    <source>
        <strain evidence="2">SpSt-1220</strain>
    </source>
</reference>
<organism evidence="2">
    <name type="scientific">Geoalkalibacter subterraneus</name>
    <dbReference type="NCBI Taxonomy" id="483547"/>
    <lineage>
        <taxon>Bacteria</taxon>
        <taxon>Pseudomonadati</taxon>
        <taxon>Thermodesulfobacteriota</taxon>
        <taxon>Desulfuromonadia</taxon>
        <taxon>Desulfuromonadales</taxon>
        <taxon>Geoalkalibacteraceae</taxon>
        <taxon>Geoalkalibacter</taxon>
    </lineage>
</organism>
<comment type="cofactor">
    <cofactor evidence="1">
        <name>Mg(2+)</name>
        <dbReference type="ChEBI" id="CHEBI:18420"/>
    </cofactor>
    <text evidence="1">Binds 2 magnesium ions per subunit.</text>
</comment>
<dbReference type="Proteomes" id="UP000886162">
    <property type="component" value="Unassembled WGS sequence"/>
</dbReference>
<dbReference type="InterPro" id="IPR050792">
    <property type="entry name" value="ADP-ribosylglycohydrolase"/>
</dbReference>
<dbReference type="SUPFAM" id="SSF101478">
    <property type="entry name" value="ADP-ribosylglycohydrolase"/>
    <property type="match status" value="1"/>
</dbReference>
<name>A0A831PJQ2_9BACT</name>
<feature type="binding site" evidence="1">
    <location>
        <position position="211"/>
    </location>
    <ligand>
        <name>Mg(2+)</name>
        <dbReference type="ChEBI" id="CHEBI:18420"/>
        <label>1</label>
    </ligand>
</feature>
<feature type="binding site" evidence="1">
    <location>
        <position position="36"/>
    </location>
    <ligand>
        <name>Mg(2+)</name>
        <dbReference type="ChEBI" id="CHEBI:18420"/>
        <label>1</label>
    </ligand>
</feature>
<keyword evidence="1" id="KW-0479">Metal-binding</keyword>
<comment type="caution">
    <text evidence="2">The sequence shown here is derived from an EMBL/GenBank/DDBJ whole genome shotgun (WGS) entry which is preliminary data.</text>
</comment>
<dbReference type="Gene3D" id="1.10.4080.10">
    <property type="entry name" value="ADP-ribosylation/Crystallin J1"/>
    <property type="match status" value="1"/>
</dbReference>
<protein>
    <submittedName>
        <fullName evidence="2">ADP-ribosylglycohydrolase family protein</fullName>
    </submittedName>
</protein>
<feature type="binding site" evidence="1">
    <location>
        <position position="35"/>
    </location>
    <ligand>
        <name>Mg(2+)</name>
        <dbReference type="ChEBI" id="CHEBI:18420"/>
        <label>1</label>
    </ligand>
</feature>
<evidence type="ECO:0000256" key="1">
    <source>
        <dbReference type="PIRSR" id="PIRSR605502-1"/>
    </source>
</evidence>
<dbReference type="PANTHER" id="PTHR16222:SF12">
    <property type="entry name" value="ADP-RIBOSYLGLYCOHYDROLASE-RELATED"/>
    <property type="match status" value="1"/>
</dbReference>
<sequence length="267" mass="29583">MLGALAGDIIGSRFEFNNHKSKQFELFVPQCTFTDDSVLTVALADSLMSGQDYAAVLRRYYRRYPDAGYGGRFHQWAQSPQMGSYNSFGNGSAMRVSPVGWFFDDLERVLDKARKSAAPTHNHPEGIKAAQATAASIFMARRGAGKKEIKDYIQQTFNYDLQRSLNDIRPSYSFNVTCQGSVPEAIIAFLESTDYEDAIRNAVSLGGDSDTIACITGGIAEAFYRGVPEEIAENVWSILDPPLAETTRCFLEMNATKALRLQGRQNL</sequence>
<accession>A0A831PJQ2</accession>
<feature type="binding site" evidence="1">
    <location>
        <position position="34"/>
    </location>
    <ligand>
        <name>Mg(2+)</name>
        <dbReference type="ChEBI" id="CHEBI:18420"/>
        <label>1</label>
    </ligand>
</feature>
<feature type="binding site" evidence="1">
    <location>
        <position position="210"/>
    </location>
    <ligand>
        <name>Mg(2+)</name>
        <dbReference type="ChEBI" id="CHEBI:18420"/>
        <label>1</label>
    </ligand>
</feature>
<dbReference type="EMBL" id="DSDO01000210">
    <property type="protein sequence ID" value="HDR46656.1"/>
    <property type="molecule type" value="Genomic_DNA"/>
</dbReference>
<evidence type="ECO:0000313" key="2">
    <source>
        <dbReference type="EMBL" id="HDR46656.1"/>
    </source>
</evidence>
<dbReference type="InterPro" id="IPR036705">
    <property type="entry name" value="Ribosyl_crysJ1_sf"/>
</dbReference>
<dbReference type="AlphaFoldDB" id="A0A831PJQ2"/>
<gene>
    <name evidence="2" type="ORF">ENN94_03040</name>
</gene>
<keyword evidence="1" id="KW-0460">Magnesium</keyword>
<dbReference type="Pfam" id="PF03747">
    <property type="entry name" value="ADP_ribosyl_GH"/>
    <property type="match status" value="1"/>
</dbReference>
<proteinExistence type="predicted"/>
<dbReference type="PANTHER" id="PTHR16222">
    <property type="entry name" value="ADP-RIBOSYLGLYCOHYDROLASE"/>
    <property type="match status" value="1"/>
</dbReference>
<dbReference type="InterPro" id="IPR005502">
    <property type="entry name" value="Ribosyl_crysJ1"/>
</dbReference>
<dbReference type="GO" id="GO:0046872">
    <property type="term" value="F:metal ion binding"/>
    <property type="evidence" value="ECO:0007669"/>
    <property type="project" value="UniProtKB-KW"/>
</dbReference>